<dbReference type="InterPro" id="IPR022907">
    <property type="entry name" value="VapC_family"/>
</dbReference>
<gene>
    <name evidence="6" type="primary">vapC</name>
    <name evidence="8" type="ORF">SAMN04487766_10160</name>
</gene>
<dbReference type="AlphaFoldDB" id="A0A1G9RM44"/>
<evidence type="ECO:0000256" key="2">
    <source>
        <dbReference type="ARBA" id="ARBA00022722"/>
    </source>
</evidence>
<dbReference type="SUPFAM" id="SSF88723">
    <property type="entry name" value="PIN domain-like"/>
    <property type="match status" value="1"/>
</dbReference>
<protein>
    <recommendedName>
        <fullName evidence="6">Ribonuclease VapC</fullName>
        <shortName evidence="6">RNase VapC</shortName>
        <ecNumber evidence="6">3.1.-.-</ecNumber>
    </recommendedName>
    <alternativeName>
        <fullName evidence="6">Toxin VapC</fullName>
    </alternativeName>
</protein>
<keyword evidence="5 6" id="KW-0460">Magnesium</keyword>
<feature type="domain" description="PIN" evidence="7">
    <location>
        <begin position="4"/>
        <end position="122"/>
    </location>
</feature>
<dbReference type="InterPro" id="IPR029060">
    <property type="entry name" value="PIN-like_dom_sf"/>
</dbReference>
<keyword evidence="4 6" id="KW-0378">Hydrolase</keyword>
<keyword evidence="1 6" id="KW-1277">Toxin-antitoxin system</keyword>
<keyword evidence="2 6" id="KW-0540">Nuclease</keyword>
<dbReference type="HAMAP" id="MF_00265">
    <property type="entry name" value="VapC_Nob1"/>
    <property type="match status" value="1"/>
</dbReference>
<dbReference type="Pfam" id="PF01850">
    <property type="entry name" value="PIN"/>
    <property type="match status" value="1"/>
</dbReference>
<proteinExistence type="inferred from homology"/>
<evidence type="ECO:0000256" key="6">
    <source>
        <dbReference type="HAMAP-Rule" id="MF_00265"/>
    </source>
</evidence>
<reference evidence="8 9" key="1">
    <citation type="submission" date="2016-10" db="EMBL/GenBank/DDBJ databases">
        <authorList>
            <person name="de Groot N.N."/>
        </authorList>
    </citation>
    <scope>NUCLEOTIDE SEQUENCE [LARGE SCALE GENOMIC DNA]</scope>
    <source>
        <strain evidence="8 9">KPR-7B</strain>
    </source>
</reference>
<evidence type="ECO:0000256" key="4">
    <source>
        <dbReference type="ARBA" id="ARBA00022801"/>
    </source>
</evidence>
<dbReference type="OrthoDB" id="196567at2"/>
<dbReference type="Gene3D" id="3.40.50.1010">
    <property type="entry name" value="5'-nuclease"/>
    <property type="match status" value="1"/>
</dbReference>
<dbReference type="GO" id="GO:0000287">
    <property type="term" value="F:magnesium ion binding"/>
    <property type="evidence" value="ECO:0007669"/>
    <property type="project" value="UniProtKB-UniRule"/>
</dbReference>
<evidence type="ECO:0000259" key="7">
    <source>
        <dbReference type="Pfam" id="PF01850"/>
    </source>
</evidence>
<dbReference type="GO" id="GO:0016787">
    <property type="term" value="F:hydrolase activity"/>
    <property type="evidence" value="ECO:0007669"/>
    <property type="project" value="UniProtKB-KW"/>
</dbReference>
<dbReference type="GO" id="GO:0004540">
    <property type="term" value="F:RNA nuclease activity"/>
    <property type="evidence" value="ECO:0007669"/>
    <property type="project" value="InterPro"/>
</dbReference>
<comment type="function">
    <text evidence="6">Toxic component of a toxin-antitoxin (TA) system. An RNase.</text>
</comment>
<evidence type="ECO:0000256" key="5">
    <source>
        <dbReference type="ARBA" id="ARBA00022842"/>
    </source>
</evidence>
<dbReference type="EC" id="3.1.-.-" evidence="6"/>
<keyword evidence="3 6" id="KW-0479">Metal-binding</keyword>
<dbReference type="EMBL" id="FNHU01000001">
    <property type="protein sequence ID" value="SDM24318.1"/>
    <property type="molecule type" value="Genomic_DNA"/>
</dbReference>
<dbReference type="RefSeq" id="WP_092606639.1">
    <property type="nucleotide sequence ID" value="NZ_FNHU01000001.1"/>
</dbReference>
<evidence type="ECO:0000256" key="3">
    <source>
        <dbReference type="ARBA" id="ARBA00022723"/>
    </source>
</evidence>
<dbReference type="InterPro" id="IPR002716">
    <property type="entry name" value="PIN_dom"/>
</dbReference>
<evidence type="ECO:0000313" key="8">
    <source>
        <dbReference type="EMBL" id="SDM24318.1"/>
    </source>
</evidence>
<organism evidence="8 9">
    <name type="scientific">Actinomyces ruminicola</name>
    <dbReference type="NCBI Taxonomy" id="332524"/>
    <lineage>
        <taxon>Bacteria</taxon>
        <taxon>Bacillati</taxon>
        <taxon>Actinomycetota</taxon>
        <taxon>Actinomycetes</taxon>
        <taxon>Actinomycetales</taxon>
        <taxon>Actinomycetaceae</taxon>
        <taxon>Actinomyces</taxon>
    </lineage>
</organism>
<comment type="cofactor">
    <cofactor evidence="6">
        <name>Mg(2+)</name>
        <dbReference type="ChEBI" id="CHEBI:18420"/>
    </cofactor>
</comment>
<sequence>MRTVLLDANLLIALNFPDHEHHELARSWLLSLTSLDLFATDPITEGALTRYSIRTGLPGAAVRSAIDALHRHPRWCFWPDAISYGDVSLTGVRGHKQVTDTYLAALARHYRGQVLTLDRPFAARCNDVVTLLAASA</sequence>
<keyword evidence="6" id="KW-0800">Toxin</keyword>
<name>A0A1G9RM44_9ACTO</name>
<evidence type="ECO:0000313" key="9">
    <source>
        <dbReference type="Proteomes" id="UP000199671"/>
    </source>
</evidence>
<accession>A0A1G9RM44</accession>
<comment type="similarity">
    <text evidence="6">Belongs to the PINc/VapC protein family.</text>
</comment>
<dbReference type="Proteomes" id="UP000199671">
    <property type="component" value="Unassembled WGS sequence"/>
</dbReference>
<dbReference type="GO" id="GO:0090729">
    <property type="term" value="F:toxin activity"/>
    <property type="evidence" value="ECO:0007669"/>
    <property type="project" value="UniProtKB-KW"/>
</dbReference>
<evidence type="ECO:0000256" key="1">
    <source>
        <dbReference type="ARBA" id="ARBA00022649"/>
    </source>
</evidence>
<feature type="binding site" evidence="6">
    <location>
        <position position="7"/>
    </location>
    <ligand>
        <name>Mg(2+)</name>
        <dbReference type="ChEBI" id="CHEBI:18420"/>
    </ligand>
</feature>
<feature type="binding site" evidence="6">
    <location>
        <position position="100"/>
    </location>
    <ligand>
        <name>Mg(2+)</name>
        <dbReference type="ChEBI" id="CHEBI:18420"/>
    </ligand>
</feature>